<reference evidence="2 3" key="1">
    <citation type="submission" date="2014-03" db="EMBL/GenBank/DDBJ databases">
        <title>Genome sequence of Sphingobium yanoikuyae B1.</title>
        <authorList>
            <person name="Gan H.M."/>
            <person name="Gan H.Y."/>
            <person name="Savka M.A."/>
        </authorList>
    </citation>
    <scope>NUCLEOTIDE SEQUENCE [LARGE SCALE GENOMIC DNA]</scope>
    <source>
        <strain evidence="2 3">B1</strain>
    </source>
</reference>
<dbReference type="PATRIC" id="fig|13690.10.peg.1682"/>
<organism evidence="2 3">
    <name type="scientific">Sphingobium yanoikuyae</name>
    <name type="common">Sphingomonas yanoikuyae</name>
    <dbReference type="NCBI Taxonomy" id="13690"/>
    <lineage>
        <taxon>Bacteria</taxon>
        <taxon>Pseudomonadati</taxon>
        <taxon>Pseudomonadota</taxon>
        <taxon>Alphaproteobacteria</taxon>
        <taxon>Sphingomonadales</taxon>
        <taxon>Sphingomonadaceae</taxon>
        <taxon>Sphingobium</taxon>
    </lineage>
</organism>
<protein>
    <submittedName>
        <fullName evidence="2">Uncharacterized protein</fullName>
    </submittedName>
</protein>
<feature type="signal peptide" evidence="1">
    <location>
        <begin position="1"/>
        <end position="25"/>
    </location>
</feature>
<evidence type="ECO:0000313" key="2">
    <source>
        <dbReference type="EMBL" id="KEZ19980.1"/>
    </source>
</evidence>
<dbReference type="AlphaFoldDB" id="A0A084EPT8"/>
<accession>A0A084EPT8</accession>
<evidence type="ECO:0000313" key="3">
    <source>
        <dbReference type="Proteomes" id="UP000028534"/>
    </source>
</evidence>
<feature type="chain" id="PRO_5001774552" evidence="1">
    <location>
        <begin position="26"/>
        <end position="59"/>
    </location>
</feature>
<dbReference type="EMBL" id="JGVR01000007">
    <property type="protein sequence ID" value="KEZ19980.1"/>
    <property type="molecule type" value="Genomic_DNA"/>
</dbReference>
<evidence type="ECO:0000256" key="1">
    <source>
        <dbReference type="SAM" id="SignalP"/>
    </source>
</evidence>
<keyword evidence="1" id="KW-0732">Signal</keyword>
<dbReference type="RefSeq" id="WP_037518480.1">
    <property type="nucleotide sequence ID" value="NZ_CP115456.1"/>
</dbReference>
<name>A0A084EPT8_SPHYA</name>
<dbReference type="Proteomes" id="UP000028534">
    <property type="component" value="Unassembled WGS sequence"/>
</dbReference>
<gene>
    <name evidence="2" type="ORF">CP98_01634</name>
</gene>
<comment type="caution">
    <text evidence="2">The sequence shown here is derived from an EMBL/GenBank/DDBJ whole genome shotgun (WGS) entry which is preliminary data.</text>
</comment>
<dbReference type="STRING" id="13690.AX777_09425"/>
<proteinExistence type="predicted"/>
<sequence>MPISFFLGGSVAPILLMLSPFAVMAVGNCADWQPKAPSARIAAKPPADAGCTQPRYPLM</sequence>